<organism evidence="9 10">
    <name type="scientific">Ruminiclostridium hungatei</name>
    <name type="common">Clostridium hungatei</name>
    <dbReference type="NCBI Taxonomy" id="48256"/>
    <lineage>
        <taxon>Bacteria</taxon>
        <taxon>Bacillati</taxon>
        <taxon>Bacillota</taxon>
        <taxon>Clostridia</taxon>
        <taxon>Eubacteriales</taxon>
        <taxon>Oscillospiraceae</taxon>
        <taxon>Ruminiclostridium</taxon>
    </lineage>
</organism>
<keyword evidence="6 7" id="KW-0249">Electron transport</keyword>
<sequence length="143" mass="15348">MKNIAVIYWSGTGNTQQMALAVAEGAKGQDISVDVKEVGSATLKDIEDSDAVALGCPSMGCEVLEESEMEPFVQAMEGLDLKGKPVVLFGSFDWGDGQWMADWEERMTSLGVKLADVGLKVHNTPDEAGLELCRELGRKLALA</sequence>
<name>A0A1V4SR71_RUMHU</name>
<reference evidence="9 10" key="1">
    <citation type="submission" date="2017-03" db="EMBL/GenBank/DDBJ databases">
        <title>Genome sequence of Clostridium hungatei DSM 14427.</title>
        <authorList>
            <person name="Poehlein A."/>
            <person name="Daniel R."/>
        </authorList>
    </citation>
    <scope>NUCLEOTIDE SEQUENCE [LARGE SCALE GENOMIC DNA]</scope>
    <source>
        <strain evidence="9 10">DSM 14427</strain>
    </source>
</reference>
<comment type="function">
    <text evidence="7">Low-potential electron donor to a number of redox enzymes.</text>
</comment>
<dbReference type="SUPFAM" id="SSF52218">
    <property type="entry name" value="Flavoproteins"/>
    <property type="match status" value="1"/>
</dbReference>
<keyword evidence="4 7" id="KW-0285">Flavoprotein</keyword>
<dbReference type="GO" id="GO:0009055">
    <property type="term" value="F:electron transfer activity"/>
    <property type="evidence" value="ECO:0007669"/>
    <property type="project" value="UniProtKB-UniRule"/>
</dbReference>
<dbReference type="EMBL" id="MZGX01000003">
    <property type="protein sequence ID" value="OPX45717.1"/>
    <property type="molecule type" value="Genomic_DNA"/>
</dbReference>
<evidence type="ECO:0000256" key="4">
    <source>
        <dbReference type="ARBA" id="ARBA00022630"/>
    </source>
</evidence>
<dbReference type="PANTHER" id="PTHR43717">
    <property type="entry name" value="ANAEROBIC NITRIC OXIDE REDUCTASE FLAVORUBREDOXIN"/>
    <property type="match status" value="1"/>
</dbReference>
<evidence type="ECO:0000256" key="7">
    <source>
        <dbReference type="RuleBase" id="RU367037"/>
    </source>
</evidence>
<dbReference type="PANTHER" id="PTHR43717:SF1">
    <property type="entry name" value="ANAEROBIC NITRIC OXIDE REDUCTASE FLAVORUBREDOXIN"/>
    <property type="match status" value="1"/>
</dbReference>
<evidence type="ECO:0000259" key="8">
    <source>
        <dbReference type="PROSITE" id="PS50902"/>
    </source>
</evidence>
<keyword evidence="5 7" id="KW-0288">FMN</keyword>
<evidence type="ECO:0000256" key="1">
    <source>
        <dbReference type="ARBA" id="ARBA00001917"/>
    </source>
</evidence>
<evidence type="ECO:0000313" key="10">
    <source>
        <dbReference type="Proteomes" id="UP000191554"/>
    </source>
</evidence>
<dbReference type="InterPro" id="IPR010087">
    <property type="entry name" value="Flav_short"/>
</dbReference>
<dbReference type="AlphaFoldDB" id="A0A1V4SR71"/>
<accession>A0A1V4SR71</accession>
<dbReference type="STRING" id="48256.CLHUN_06540"/>
<evidence type="ECO:0000256" key="3">
    <source>
        <dbReference type="ARBA" id="ARBA00022448"/>
    </source>
</evidence>
<keyword evidence="10" id="KW-1185">Reference proteome</keyword>
<dbReference type="Gene3D" id="3.40.50.360">
    <property type="match status" value="1"/>
</dbReference>
<dbReference type="OrthoDB" id="9790745at2"/>
<gene>
    <name evidence="9" type="ORF">CLHUN_06540</name>
</gene>
<dbReference type="Proteomes" id="UP000191554">
    <property type="component" value="Unassembled WGS sequence"/>
</dbReference>
<comment type="similarity">
    <text evidence="2 7">Belongs to the flavodoxin family.</text>
</comment>
<dbReference type="GO" id="GO:0016651">
    <property type="term" value="F:oxidoreductase activity, acting on NAD(P)H"/>
    <property type="evidence" value="ECO:0007669"/>
    <property type="project" value="UniProtKB-ARBA"/>
</dbReference>
<evidence type="ECO:0000256" key="6">
    <source>
        <dbReference type="ARBA" id="ARBA00022982"/>
    </source>
</evidence>
<protein>
    <recommendedName>
        <fullName evidence="7">Flavodoxin</fullName>
    </recommendedName>
</protein>
<proteinExistence type="inferred from homology"/>
<evidence type="ECO:0000313" key="9">
    <source>
        <dbReference type="EMBL" id="OPX45717.1"/>
    </source>
</evidence>
<keyword evidence="3 7" id="KW-0813">Transport</keyword>
<dbReference type="Pfam" id="PF00258">
    <property type="entry name" value="Flavodoxin_1"/>
    <property type="match status" value="1"/>
</dbReference>
<comment type="caution">
    <text evidence="9">The sequence shown here is derived from an EMBL/GenBank/DDBJ whole genome shotgun (WGS) entry which is preliminary data.</text>
</comment>
<evidence type="ECO:0000256" key="2">
    <source>
        <dbReference type="ARBA" id="ARBA00005267"/>
    </source>
</evidence>
<feature type="domain" description="Flavodoxin-like" evidence="8">
    <location>
        <begin position="4"/>
        <end position="141"/>
    </location>
</feature>
<dbReference type="NCBIfam" id="TIGR01753">
    <property type="entry name" value="flav_short"/>
    <property type="match status" value="1"/>
</dbReference>
<dbReference type="PROSITE" id="PS50902">
    <property type="entry name" value="FLAVODOXIN_LIKE"/>
    <property type="match status" value="1"/>
</dbReference>
<evidence type="ECO:0000256" key="5">
    <source>
        <dbReference type="ARBA" id="ARBA00022643"/>
    </source>
</evidence>
<dbReference type="InterPro" id="IPR029039">
    <property type="entry name" value="Flavoprotein-like_sf"/>
</dbReference>
<comment type="cofactor">
    <cofactor evidence="1 7">
        <name>FMN</name>
        <dbReference type="ChEBI" id="CHEBI:58210"/>
    </cofactor>
</comment>
<dbReference type="InterPro" id="IPR008254">
    <property type="entry name" value="Flavodoxin/NO_synth"/>
</dbReference>
<dbReference type="GO" id="GO:0010181">
    <property type="term" value="F:FMN binding"/>
    <property type="evidence" value="ECO:0007669"/>
    <property type="project" value="UniProtKB-UniRule"/>
</dbReference>
<dbReference type="RefSeq" id="WP_080063116.1">
    <property type="nucleotide sequence ID" value="NZ_MZGX01000003.1"/>
</dbReference>